<comment type="caution">
    <text evidence="1">The sequence shown here is derived from an EMBL/GenBank/DDBJ whole genome shotgun (WGS) entry which is preliminary data.</text>
</comment>
<organism evidence="1 2">
    <name type="scientific">Circinella minor</name>
    <dbReference type="NCBI Taxonomy" id="1195481"/>
    <lineage>
        <taxon>Eukaryota</taxon>
        <taxon>Fungi</taxon>
        <taxon>Fungi incertae sedis</taxon>
        <taxon>Mucoromycota</taxon>
        <taxon>Mucoromycotina</taxon>
        <taxon>Mucoromycetes</taxon>
        <taxon>Mucorales</taxon>
        <taxon>Lichtheimiaceae</taxon>
        <taxon>Circinella</taxon>
    </lineage>
</organism>
<keyword evidence="2" id="KW-1185">Reference proteome</keyword>
<reference evidence="1 2" key="1">
    <citation type="submission" date="2020-12" db="EMBL/GenBank/DDBJ databases">
        <title>Metabolic potential, ecology and presence of endohyphal bacteria is reflected in genomic diversity of Mucoromycotina.</title>
        <authorList>
            <person name="Muszewska A."/>
            <person name="Okrasinska A."/>
            <person name="Steczkiewicz K."/>
            <person name="Drgas O."/>
            <person name="Orlowska M."/>
            <person name="Perlinska-Lenart U."/>
            <person name="Aleksandrzak-Piekarczyk T."/>
            <person name="Szatraj K."/>
            <person name="Zielenkiewicz U."/>
            <person name="Pilsyk S."/>
            <person name="Malc E."/>
            <person name="Mieczkowski P."/>
            <person name="Kruszewska J.S."/>
            <person name="Biernat P."/>
            <person name="Pawlowska J."/>
        </authorList>
    </citation>
    <scope>NUCLEOTIDE SEQUENCE [LARGE SCALE GENOMIC DNA]</scope>
    <source>
        <strain evidence="1 2">CBS 142.35</strain>
    </source>
</reference>
<dbReference type="Proteomes" id="UP000646827">
    <property type="component" value="Unassembled WGS sequence"/>
</dbReference>
<name>A0A8H7S7K4_9FUNG</name>
<sequence>MQQYDAYDQYLYTSNYLQSLIHRTLQQQQHELRLPYLQQNYGVTEEQRFNNKMNVILSYADYLQRIIVMDVKRGHLELIDAEAIMYTVNYLRFMVGRYLENRIMSTPRPRNRRQQHLTTLIWELFQPQCLEHLQRIRQQEYYQQQTGPWFSYFI</sequence>
<dbReference type="EMBL" id="JAEPRB010000070">
    <property type="protein sequence ID" value="KAG2223021.1"/>
    <property type="molecule type" value="Genomic_DNA"/>
</dbReference>
<evidence type="ECO:0000313" key="2">
    <source>
        <dbReference type="Proteomes" id="UP000646827"/>
    </source>
</evidence>
<dbReference type="OrthoDB" id="10364198at2759"/>
<protein>
    <submittedName>
        <fullName evidence="1">Uncharacterized protein</fullName>
    </submittedName>
</protein>
<accession>A0A8H7S7K4</accession>
<dbReference type="AlphaFoldDB" id="A0A8H7S7K4"/>
<proteinExistence type="predicted"/>
<evidence type="ECO:0000313" key="1">
    <source>
        <dbReference type="EMBL" id="KAG2223021.1"/>
    </source>
</evidence>
<gene>
    <name evidence="1" type="ORF">INT45_012320</name>
</gene>